<keyword evidence="2" id="KW-0143">Chaperone</keyword>
<dbReference type="Gene3D" id="1.10.560.10">
    <property type="entry name" value="GroEL-like equatorial domain"/>
    <property type="match status" value="2"/>
</dbReference>
<dbReference type="GO" id="GO:0042026">
    <property type="term" value="P:protein refolding"/>
    <property type="evidence" value="ECO:0007669"/>
    <property type="project" value="InterPro"/>
</dbReference>
<protein>
    <submittedName>
        <fullName evidence="3">Uncharacterized protein</fullName>
    </submittedName>
</protein>
<feature type="non-terminal residue" evidence="3">
    <location>
        <position position="1"/>
    </location>
</feature>
<dbReference type="Proteomes" id="UP000593568">
    <property type="component" value="Unassembled WGS sequence"/>
</dbReference>
<dbReference type="Gene3D" id="3.30.260.10">
    <property type="entry name" value="TCP-1-like chaperonin intermediate domain"/>
    <property type="match status" value="1"/>
</dbReference>
<comment type="similarity">
    <text evidence="1">Belongs to the chaperonin (HSP60) family.</text>
</comment>
<evidence type="ECO:0000256" key="2">
    <source>
        <dbReference type="ARBA" id="ARBA00023186"/>
    </source>
</evidence>
<dbReference type="GO" id="GO:0140662">
    <property type="term" value="F:ATP-dependent protein folding chaperone"/>
    <property type="evidence" value="ECO:0007669"/>
    <property type="project" value="InterPro"/>
</dbReference>
<dbReference type="PANTHER" id="PTHR45633">
    <property type="entry name" value="60 KDA HEAT SHOCK PROTEIN, MITOCHONDRIAL"/>
    <property type="match status" value="1"/>
</dbReference>
<dbReference type="InterPro" id="IPR027413">
    <property type="entry name" value="GROEL-like_equatorial_sf"/>
</dbReference>
<dbReference type="InterPro" id="IPR001844">
    <property type="entry name" value="Cpn60/GroEL"/>
</dbReference>
<evidence type="ECO:0000256" key="1">
    <source>
        <dbReference type="ARBA" id="ARBA00006607"/>
    </source>
</evidence>
<comment type="caution">
    <text evidence="3">The sequence shown here is derived from an EMBL/GenBank/DDBJ whole genome shotgun (WGS) entry which is preliminary data.</text>
</comment>
<dbReference type="AlphaFoldDB" id="A0A7J9DYD4"/>
<dbReference type="EMBL" id="JABEZW010000005">
    <property type="protein sequence ID" value="MBA0765524.1"/>
    <property type="molecule type" value="Genomic_DNA"/>
</dbReference>
<accession>A0A7J9DYD4</accession>
<dbReference type="SUPFAM" id="SSF48592">
    <property type="entry name" value="GroEL equatorial domain-like"/>
    <property type="match status" value="1"/>
</dbReference>
<gene>
    <name evidence="3" type="ORF">Gotri_014705</name>
</gene>
<sequence>VGAHTEIKLEDHKLRIKYAKNATIAATDEGIVPSGGATYIHLSKYNAMLGRYEDLINARIIDPYRVSRCALQSVVSIVGVVLTTQAIMGVKEDSGRLKLKKKPTKVVFAMVETKLKIGSLGP</sequence>
<dbReference type="InterPro" id="IPR027410">
    <property type="entry name" value="TCP-1-like_intermed_sf"/>
</dbReference>
<name>A0A7J9DYD4_9ROSI</name>
<evidence type="ECO:0000313" key="4">
    <source>
        <dbReference type="Proteomes" id="UP000593568"/>
    </source>
</evidence>
<reference evidence="3 4" key="1">
    <citation type="journal article" date="2019" name="Genome Biol. Evol.">
        <title>Insights into the evolution of the New World diploid cottons (Gossypium, subgenus Houzingenia) based on genome sequencing.</title>
        <authorList>
            <person name="Grover C.E."/>
            <person name="Arick M.A. 2nd"/>
            <person name="Thrash A."/>
            <person name="Conover J.L."/>
            <person name="Sanders W.S."/>
            <person name="Peterson D.G."/>
            <person name="Frelichowski J.E."/>
            <person name="Scheffler J.A."/>
            <person name="Scheffler B.E."/>
            <person name="Wendel J.F."/>
        </authorList>
    </citation>
    <scope>NUCLEOTIDE SEQUENCE [LARGE SCALE GENOMIC DNA]</scope>
    <source>
        <strain evidence="3">8</strain>
        <tissue evidence="3">Leaf</tissue>
    </source>
</reference>
<proteinExistence type="inferred from homology"/>
<organism evidence="3 4">
    <name type="scientific">Gossypium trilobum</name>
    <dbReference type="NCBI Taxonomy" id="34281"/>
    <lineage>
        <taxon>Eukaryota</taxon>
        <taxon>Viridiplantae</taxon>
        <taxon>Streptophyta</taxon>
        <taxon>Embryophyta</taxon>
        <taxon>Tracheophyta</taxon>
        <taxon>Spermatophyta</taxon>
        <taxon>Magnoliopsida</taxon>
        <taxon>eudicotyledons</taxon>
        <taxon>Gunneridae</taxon>
        <taxon>Pentapetalae</taxon>
        <taxon>rosids</taxon>
        <taxon>malvids</taxon>
        <taxon>Malvales</taxon>
        <taxon>Malvaceae</taxon>
        <taxon>Malvoideae</taxon>
        <taxon>Gossypium</taxon>
    </lineage>
</organism>
<evidence type="ECO:0000313" key="3">
    <source>
        <dbReference type="EMBL" id="MBA0765524.1"/>
    </source>
</evidence>
<keyword evidence="4" id="KW-1185">Reference proteome</keyword>